<evidence type="ECO:0000256" key="6">
    <source>
        <dbReference type="ARBA" id="ARBA00023002"/>
    </source>
</evidence>
<sequence length="331" mass="37040">MVFAILVVGGVTRLTHSGLSIVEWKPIIGVIPPLNKADWDEAFDKYKKTPEYQKVNHQMSLDEFKSIFYWEYWHRVLGRLIGVVFLVPFAYFLLWRKLDPPLIPKLLGIFVLGGMQGAMGWYMVKSGLVDDPRVSQYRLTAHLSLAFLIFIAMMWVALGLWSERVRVTADATLRGLQRTGFWLAVLAFYMVITGGFVAGIRAGKAYNTFPLMNGHVLPPESFVLDPWYLNLFSNMALVQFDHRAGAWLLAVMVPWFWVRSRAPVVSDRAQSVATLLLAAVAMQVGLGIWTLLAAVPVALGAAHQAGAMVVFGVLLWLNHELRVSPDSGNLP</sequence>
<comment type="caution">
    <text evidence="12">Lacks conserved residue(s) required for the propagation of feature annotation.</text>
</comment>
<evidence type="ECO:0000313" key="13">
    <source>
        <dbReference type="EMBL" id="MBK8889655.1"/>
    </source>
</evidence>
<dbReference type="Pfam" id="PF02628">
    <property type="entry name" value="COX15-CtaA"/>
    <property type="match status" value="1"/>
</dbReference>
<feature type="transmembrane region" description="Helical" evidence="12">
    <location>
        <begin position="298"/>
        <end position="317"/>
    </location>
</feature>
<protein>
    <recommendedName>
        <fullName evidence="12">Heme A synthase</fullName>
        <shortName evidence="12">HAS</shortName>
        <ecNumber evidence="12">1.17.99.9</ecNumber>
    </recommendedName>
    <alternativeName>
        <fullName evidence="12">Cytochrome aa3-controlling protein</fullName>
    </alternativeName>
</protein>
<feature type="transmembrane region" description="Helical" evidence="12">
    <location>
        <begin position="76"/>
        <end position="94"/>
    </location>
</feature>
<feature type="transmembrane region" description="Helical" evidence="12">
    <location>
        <begin position="244"/>
        <end position="260"/>
    </location>
</feature>
<comment type="catalytic activity">
    <reaction evidence="11">
        <text>Fe(II)-heme o + 2 A + H2O = Fe(II)-heme a + 2 AH2</text>
        <dbReference type="Rhea" id="RHEA:63388"/>
        <dbReference type="ChEBI" id="CHEBI:13193"/>
        <dbReference type="ChEBI" id="CHEBI:15377"/>
        <dbReference type="ChEBI" id="CHEBI:17499"/>
        <dbReference type="ChEBI" id="CHEBI:60530"/>
        <dbReference type="ChEBI" id="CHEBI:61715"/>
        <dbReference type="EC" id="1.17.99.9"/>
    </reaction>
    <physiologicalReaction direction="left-to-right" evidence="11">
        <dbReference type="Rhea" id="RHEA:63389"/>
    </physiologicalReaction>
</comment>
<keyword evidence="5 12" id="KW-1133">Transmembrane helix</keyword>
<dbReference type="GO" id="GO:0120547">
    <property type="term" value="F:heme A synthase activity"/>
    <property type="evidence" value="ECO:0007669"/>
    <property type="project" value="UniProtKB-EC"/>
</dbReference>
<feature type="transmembrane region" description="Helical" evidence="12">
    <location>
        <begin position="106"/>
        <end position="124"/>
    </location>
</feature>
<comment type="function">
    <text evidence="12">Catalyzes the conversion of heme O to heme A by two successive hydroxylations of the methyl group at C8. The first hydroxylation forms heme I, the second hydroxylation results in an unstable dihydroxymethyl group, which spontaneously dehydrates, resulting in the formyl group of heme A.</text>
</comment>
<dbReference type="PANTHER" id="PTHR23289">
    <property type="entry name" value="CYTOCHROME C OXIDASE ASSEMBLY PROTEIN COX15"/>
    <property type="match status" value="1"/>
</dbReference>
<evidence type="ECO:0000256" key="3">
    <source>
        <dbReference type="ARBA" id="ARBA00022692"/>
    </source>
</evidence>
<proteinExistence type="inferred from homology"/>
<comment type="subcellular location">
    <subcellularLocation>
        <location evidence="12">Cell membrane</location>
        <topology evidence="12">Multi-pass membrane protein</topology>
    </subcellularLocation>
    <subcellularLocation>
        <location evidence="2">Membrane</location>
        <topology evidence="2">Multi-pass membrane protein</topology>
    </subcellularLocation>
</comment>
<dbReference type="AlphaFoldDB" id="A0A9D7QM79"/>
<evidence type="ECO:0000256" key="2">
    <source>
        <dbReference type="ARBA" id="ARBA00004141"/>
    </source>
</evidence>
<feature type="transmembrane region" description="Helical" evidence="12">
    <location>
        <begin position="139"/>
        <end position="161"/>
    </location>
</feature>
<keyword evidence="8 12" id="KW-0350">Heme biosynthesis</keyword>
<comment type="caution">
    <text evidence="13">The sequence shown here is derived from an EMBL/GenBank/DDBJ whole genome shotgun (WGS) entry which is preliminary data.</text>
</comment>
<feature type="transmembrane region" description="Helical" evidence="12">
    <location>
        <begin position="181"/>
        <end position="202"/>
    </location>
</feature>
<dbReference type="InterPro" id="IPR023754">
    <property type="entry name" value="HemeA_Synthase_type2"/>
</dbReference>
<dbReference type="Proteomes" id="UP000808146">
    <property type="component" value="Unassembled WGS sequence"/>
</dbReference>
<feature type="binding site" description="axial binding residue" evidence="12">
    <location>
        <position position="242"/>
    </location>
    <ligand>
        <name>heme</name>
        <dbReference type="ChEBI" id="CHEBI:30413"/>
    </ligand>
    <ligandPart>
        <name>Fe</name>
        <dbReference type="ChEBI" id="CHEBI:18248"/>
    </ligandPart>
</feature>
<evidence type="ECO:0000256" key="9">
    <source>
        <dbReference type="ARBA" id="ARBA00023136"/>
    </source>
</evidence>
<dbReference type="GO" id="GO:0046872">
    <property type="term" value="F:metal ion binding"/>
    <property type="evidence" value="ECO:0007669"/>
    <property type="project" value="UniProtKB-KW"/>
</dbReference>
<comment type="subunit">
    <text evidence="12">Interacts with CtaB.</text>
</comment>
<evidence type="ECO:0000256" key="10">
    <source>
        <dbReference type="ARBA" id="ARBA00044501"/>
    </source>
</evidence>
<reference evidence="13" key="1">
    <citation type="submission" date="2020-10" db="EMBL/GenBank/DDBJ databases">
        <title>Connecting structure to function with the recovery of over 1000 high-quality activated sludge metagenome-assembled genomes encoding full-length rRNA genes using long-read sequencing.</title>
        <authorList>
            <person name="Singleton C.M."/>
            <person name="Petriglieri F."/>
            <person name="Kristensen J.M."/>
            <person name="Kirkegaard R.H."/>
            <person name="Michaelsen T.Y."/>
            <person name="Andersen M.H."/>
            <person name="Karst S.M."/>
            <person name="Dueholm M.S."/>
            <person name="Nielsen P.H."/>
            <person name="Albertsen M."/>
        </authorList>
    </citation>
    <scope>NUCLEOTIDE SEQUENCE</scope>
    <source>
        <strain evidence="13">OdNE_18-Q3-R46-58_BAT3C.305</strain>
    </source>
</reference>
<dbReference type="PANTHER" id="PTHR23289:SF2">
    <property type="entry name" value="CYTOCHROME C OXIDASE ASSEMBLY PROTEIN COX15 HOMOLOG"/>
    <property type="match status" value="1"/>
</dbReference>
<keyword evidence="6 12" id="KW-0560">Oxidoreductase</keyword>
<keyword evidence="12" id="KW-1003">Cell membrane</keyword>
<keyword evidence="4 12" id="KW-0479">Metal-binding</keyword>
<gene>
    <name evidence="12" type="primary">ctaA</name>
    <name evidence="13" type="ORF">IPN75_04295</name>
</gene>
<evidence type="ECO:0000256" key="4">
    <source>
        <dbReference type="ARBA" id="ARBA00022723"/>
    </source>
</evidence>
<evidence type="ECO:0000256" key="5">
    <source>
        <dbReference type="ARBA" id="ARBA00022989"/>
    </source>
</evidence>
<comment type="similarity">
    <text evidence="12">Belongs to the COX15/CtaA family. Type 2 subfamily.</text>
</comment>
<evidence type="ECO:0000313" key="14">
    <source>
        <dbReference type="Proteomes" id="UP000808146"/>
    </source>
</evidence>
<evidence type="ECO:0000256" key="12">
    <source>
        <dbReference type="HAMAP-Rule" id="MF_01665"/>
    </source>
</evidence>
<evidence type="ECO:0000256" key="1">
    <source>
        <dbReference type="ARBA" id="ARBA00001970"/>
    </source>
</evidence>
<evidence type="ECO:0000256" key="7">
    <source>
        <dbReference type="ARBA" id="ARBA00023004"/>
    </source>
</evidence>
<evidence type="ECO:0000256" key="11">
    <source>
        <dbReference type="ARBA" id="ARBA00048044"/>
    </source>
</evidence>
<comment type="cofactor">
    <cofactor evidence="1 12">
        <name>heme b</name>
        <dbReference type="ChEBI" id="CHEBI:60344"/>
    </cofactor>
</comment>
<dbReference type="GO" id="GO:0016653">
    <property type="term" value="F:oxidoreductase activity, acting on NAD(P)H, heme protein as acceptor"/>
    <property type="evidence" value="ECO:0007669"/>
    <property type="project" value="TreeGrafter"/>
</dbReference>
<feature type="binding site" description="axial binding residue" evidence="12">
    <location>
        <position position="303"/>
    </location>
    <ligand>
        <name>heme</name>
        <dbReference type="ChEBI" id="CHEBI:30413"/>
    </ligand>
    <ligandPart>
        <name>Fe</name>
        <dbReference type="ChEBI" id="CHEBI:18248"/>
    </ligandPart>
</feature>
<feature type="transmembrane region" description="Helical" evidence="12">
    <location>
        <begin position="272"/>
        <end position="292"/>
    </location>
</feature>
<comment type="pathway">
    <text evidence="10 12">Porphyrin-containing compound metabolism; heme A biosynthesis; heme A from heme O: step 1/1.</text>
</comment>
<dbReference type="InterPro" id="IPR003780">
    <property type="entry name" value="COX15/CtaA_fam"/>
</dbReference>
<keyword evidence="7 12" id="KW-0408">Iron</keyword>
<evidence type="ECO:0000256" key="8">
    <source>
        <dbReference type="ARBA" id="ARBA00023133"/>
    </source>
</evidence>
<dbReference type="EC" id="1.17.99.9" evidence="12"/>
<dbReference type="GO" id="GO:0006784">
    <property type="term" value="P:heme A biosynthetic process"/>
    <property type="evidence" value="ECO:0007669"/>
    <property type="project" value="UniProtKB-UniRule"/>
</dbReference>
<name>A0A9D7QM79_9RHOO</name>
<organism evidence="13 14">
    <name type="scientific">Candidatus Dechloromonas phosphorivorans</name>
    <dbReference type="NCBI Taxonomy" id="2899244"/>
    <lineage>
        <taxon>Bacteria</taxon>
        <taxon>Pseudomonadati</taxon>
        <taxon>Pseudomonadota</taxon>
        <taxon>Betaproteobacteria</taxon>
        <taxon>Rhodocyclales</taxon>
        <taxon>Azonexaceae</taxon>
        <taxon>Dechloromonas</taxon>
    </lineage>
</organism>
<accession>A0A9D7QM79</accession>
<keyword evidence="3 12" id="KW-0812">Transmembrane</keyword>
<dbReference type="EMBL" id="JADKBR010000003">
    <property type="protein sequence ID" value="MBK8889655.1"/>
    <property type="molecule type" value="Genomic_DNA"/>
</dbReference>
<dbReference type="HAMAP" id="MF_01665">
    <property type="entry name" value="HemeA_synth_type2"/>
    <property type="match status" value="1"/>
</dbReference>
<keyword evidence="9 12" id="KW-0472">Membrane</keyword>
<dbReference type="GO" id="GO:0005886">
    <property type="term" value="C:plasma membrane"/>
    <property type="evidence" value="ECO:0007669"/>
    <property type="project" value="UniProtKB-SubCell"/>
</dbReference>